<dbReference type="Gene3D" id="3.40.50.300">
    <property type="entry name" value="P-loop containing nucleotide triphosphate hydrolases"/>
    <property type="match status" value="1"/>
</dbReference>
<evidence type="ECO:0000256" key="1">
    <source>
        <dbReference type="SAM" id="MobiDB-lite"/>
    </source>
</evidence>
<organism evidence="3 4">
    <name type="scientific">Acidianus manzaensis</name>
    <dbReference type="NCBI Taxonomy" id="282676"/>
    <lineage>
        <taxon>Archaea</taxon>
        <taxon>Thermoproteota</taxon>
        <taxon>Thermoprotei</taxon>
        <taxon>Sulfolobales</taxon>
        <taxon>Sulfolobaceae</taxon>
        <taxon>Acidianus</taxon>
    </lineage>
</organism>
<dbReference type="SUPFAM" id="SSF52540">
    <property type="entry name" value="P-loop containing nucleoside triphosphate hydrolases"/>
    <property type="match status" value="1"/>
</dbReference>
<dbReference type="PANTHER" id="PTHR43581:SF4">
    <property type="entry name" value="ATP_GTP PHOSPHATASE"/>
    <property type="match status" value="1"/>
</dbReference>
<dbReference type="Proteomes" id="UP000193404">
    <property type="component" value="Chromosome"/>
</dbReference>
<evidence type="ECO:0000313" key="4">
    <source>
        <dbReference type="Proteomes" id="UP000193404"/>
    </source>
</evidence>
<dbReference type="GO" id="GO:0016887">
    <property type="term" value="F:ATP hydrolysis activity"/>
    <property type="evidence" value="ECO:0007669"/>
    <property type="project" value="InterPro"/>
</dbReference>
<evidence type="ECO:0000259" key="2">
    <source>
        <dbReference type="Pfam" id="PF13304"/>
    </source>
</evidence>
<gene>
    <name evidence="3" type="ORF">B6F84_12805</name>
</gene>
<accession>A0A1W6K2N4</accession>
<dbReference type="RefSeq" id="WP_148692608.1">
    <property type="nucleotide sequence ID" value="NZ_CP020477.1"/>
</dbReference>
<dbReference type="InterPro" id="IPR027417">
    <property type="entry name" value="P-loop_NTPase"/>
</dbReference>
<dbReference type="KEGG" id="aman:B6F84_12805"/>
<reference evidence="3 4" key="1">
    <citation type="submission" date="2017-03" db="EMBL/GenBank/DDBJ databases">
        <title>Sulfur activation and transportation mechanism of thermophilic Archaea Acidianus manzaensis YN-25.</title>
        <authorList>
            <person name="Ma Y."/>
            <person name="Yang Y."/>
            <person name="Xia J."/>
        </authorList>
    </citation>
    <scope>NUCLEOTIDE SEQUENCE [LARGE SCALE GENOMIC DNA]</scope>
    <source>
        <strain evidence="3 4">YN-25</strain>
    </source>
</reference>
<dbReference type="GeneID" id="41591819"/>
<dbReference type="OrthoDB" id="25344at2157"/>
<dbReference type="GO" id="GO:0005524">
    <property type="term" value="F:ATP binding"/>
    <property type="evidence" value="ECO:0007669"/>
    <property type="project" value="InterPro"/>
</dbReference>
<dbReference type="PANTHER" id="PTHR43581">
    <property type="entry name" value="ATP/GTP PHOSPHATASE"/>
    <property type="match status" value="1"/>
</dbReference>
<dbReference type="STRING" id="282676.B6F84_12805"/>
<dbReference type="EMBL" id="CP020477">
    <property type="protein sequence ID" value="ARM76811.1"/>
    <property type="molecule type" value="Genomic_DNA"/>
</dbReference>
<feature type="domain" description="ATPase AAA-type core" evidence="2">
    <location>
        <begin position="232"/>
        <end position="471"/>
    </location>
</feature>
<dbReference type="Pfam" id="PF13304">
    <property type="entry name" value="AAA_21"/>
    <property type="match status" value="1"/>
</dbReference>
<dbReference type="AlphaFoldDB" id="A0A1W6K2N4"/>
<sequence length="499" mass="57910">MLPSWFDDNRVYVRVNTPTDMFLLDLPEYKGKDSSLFSIFFSKERTEKFDVVRINNEDVYISKDEIPVPCRIVIYGYLGSGNNVIGFTQNKEIIKLTCDTPNQSQNIPNDEKNRPHPIEGENNNKLIFVKENGECKELAKLPRDNYKLVIDDSGKTITFNQKILFMGITKSLIDFTKPTYIYFTNAIQQLMIIKKEFREIDNLSSYQVGFSQIKLENFKGILEGEIKDLQLCNVILGSNNAGKTTLLEALYLLSDMEQKPPGFNNSFELLNYLHGKTRTKKSKIDIKFLSRFYSGDIRIKGDEKYVNIYDDRININGEKYKDVQDLIVPEKKEIDTLFFSHRLIIPYMKFIINNWSNLSNRIDIIQPVLDQINKMSNEKYILLTLEPYNENLSLYIVREDKRKVRLNDVGEGFQNFIIFKLLVSYFSPSMILIDDIENHINPLLMSNFIEELSQLVHKNRQVFVTTHNLLVAKNLLEGCGGKGIILDIDEKGKLKELSF</sequence>
<feature type="compositionally biased region" description="Basic and acidic residues" evidence="1">
    <location>
        <begin position="109"/>
        <end position="119"/>
    </location>
</feature>
<name>A0A1W6K2N4_9CREN</name>
<keyword evidence="4" id="KW-1185">Reference proteome</keyword>
<dbReference type="InterPro" id="IPR003959">
    <property type="entry name" value="ATPase_AAA_core"/>
</dbReference>
<proteinExistence type="predicted"/>
<evidence type="ECO:0000313" key="3">
    <source>
        <dbReference type="EMBL" id="ARM76811.1"/>
    </source>
</evidence>
<protein>
    <recommendedName>
        <fullName evidence="2">ATPase AAA-type core domain-containing protein</fullName>
    </recommendedName>
</protein>
<dbReference type="InterPro" id="IPR051396">
    <property type="entry name" value="Bact_Antivir_Def_Nuclease"/>
</dbReference>
<feature type="region of interest" description="Disordered" evidence="1">
    <location>
        <begin position="102"/>
        <end position="121"/>
    </location>
</feature>